<accession>A0A6J7AAZ4</accession>
<sequence length="56" mass="5808">MLSSVATSRSVPIAKFPPEPAYGPSVPSRTTMKSIGLSVASGVDIPGINFAGRRFT</sequence>
<dbReference type="EMBL" id="CAFABD010000150">
    <property type="protein sequence ID" value="CAB4830007.1"/>
    <property type="molecule type" value="Genomic_DNA"/>
</dbReference>
<evidence type="ECO:0000256" key="1">
    <source>
        <dbReference type="SAM" id="MobiDB-lite"/>
    </source>
</evidence>
<name>A0A6J7AAZ4_9ZZZZ</name>
<dbReference type="AlphaFoldDB" id="A0A6J7AAZ4"/>
<evidence type="ECO:0000313" key="2">
    <source>
        <dbReference type="EMBL" id="CAB4830007.1"/>
    </source>
</evidence>
<feature type="compositionally biased region" description="Polar residues" evidence="1">
    <location>
        <begin position="1"/>
        <end position="10"/>
    </location>
</feature>
<feature type="region of interest" description="Disordered" evidence="1">
    <location>
        <begin position="1"/>
        <end position="27"/>
    </location>
</feature>
<protein>
    <submittedName>
        <fullName evidence="2">Unannotated protein</fullName>
    </submittedName>
</protein>
<proteinExistence type="predicted"/>
<organism evidence="2">
    <name type="scientific">freshwater metagenome</name>
    <dbReference type="NCBI Taxonomy" id="449393"/>
    <lineage>
        <taxon>unclassified sequences</taxon>
        <taxon>metagenomes</taxon>
        <taxon>ecological metagenomes</taxon>
    </lineage>
</organism>
<gene>
    <name evidence="2" type="ORF">UFOPK3166_00896</name>
</gene>
<reference evidence="2" key="1">
    <citation type="submission" date="2020-05" db="EMBL/GenBank/DDBJ databases">
        <authorList>
            <person name="Chiriac C."/>
            <person name="Salcher M."/>
            <person name="Ghai R."/>
            <person name="Kavagutti S V."/>
        </authorList>
    </citation>
    <scope>NUCLEOTIDE SEQUENCE</scope>
</reference>